<dbReference type="GO" id="GO:0006520">
    <property type="term" value="P:amino acid metabolic process"/>
    <property type="evidence" value="ECO:0007669"/>
    <property type="project" value="InterPro"/>
</dbReference>
<dbReference type="Gene3D" id="1.20.1340.10">
    <property type="entry name" value="dopa decarboxylase, N-terminal domain"/>
    <property type="match status" value="1"/>
</dbReference>
<evidence type="ECO:0000313" key="3">
    <source>
        <dbReference type="EMBL" id="GAG26309.1"/>
    </source>
</evidence>
<dbReference type="PANTHER" id="PTHR11999">
    <property type="entry name" value="GROUP II PYRIDOXAL-5-PHOSPHATE DECARBOXYLASE"/>
    <property type="match status" value="1"/>
</dbReference>
<name>X0W5X5_9ZZZZ</name>
<feature type="region of interest" description="Disordered" evidence="2">
    <location>
        <begin position="1"/>
        <end position="23"/>
    </location>
</feature>
<reference evidence="3" key="1">
    <citation type="journal article" date="2014" name="Front. Microbiol.">
        <title>High frequency of phylogenetically diverse reductive dehalogenase-homologous genes in deep subseafloor sedimentary metagenomes.</title>
        <authorList>
            <person name="Kawai M."/>
            <person name="Futagami T."/>
            <person name="Toyoda A."/>
            <person name="Takaki Y."/>
            <person name="Nishi S."/>
            <person name="Hori S."/>
            <person name="Arai W."/>
            <person name="Tsubouchi T."/>
            <person name="Morono Y."/>
            <person name="Uchiyama I."/>
            <person name="Ito T."/>
            <person name="Fujiyama A."/>
            <person name="Inagaki F."/>
            <person name="Takami H."/>
        </authorList>
    </citation>
    <scope>NUCLEOTIDE SEQUENCE</scope>
    <source>
        <strain evidence="3">Expedition CK06-06</strain>
    </source>
</reference>
<protein>
    <recommendedName>
        <fullName evidence="4">Amino acid decarboxylase</fullName>
    </recommendedName>
</protein>
<comment type="caution">
    <text evidence="3">The sequence shown here is derived from an EMBL/GenBank/DDBJ whole genome shotgun (WGS) entry which is preliminary data.</text>
</comment>
<dbReference type="InterPro" id="IPR010977">
    <property type="entry name" value="Aromatic_deC"/>
</dbReference>
<feature type="non-terminal residue" evidence="3">
    <location>
        <position position="107"/>
    </location>
</feature>
<organism evidence="3">
    <name type="scientific">marine sediment metagenome</name>
    <dbReference type="NCBI Taxonomy" id="412755"/>
    <lineage>
        <taxon>unclassified sequences</taxon>
        <taxon>metagenomes</taxon>
        <taxon>ecological metagenomes</taxon>
    </lineage>
</organism>
<proteinExistence type="predicted"/>
<dbReference type="GO" id="GO:0016831">
    <property type="term" value="F:carboxy-lyase activity"/>
    <property type="evidence" value="ECO:0007669"/>
    <property type="project" value="UniProtKB-KW"/>
</dbReference>
<dbReference type="GO" id="GO:0005737">
    <property type="term" value="C:cytoplasm"/>
    <property type="evidence" value="ECO:0007669"/>
    <property type="project" value="TreeGrafter"/>
</dbReference>
<dbReference type="EMBL" id="BARS01030849">
    <property type="protein sequence ID" value="GAG26309.1"/>
    <property type="molecule type" value="Genomic_DNA"/>
</dbReference>
<keyword evidence="1" id="KW-0456">Lyase</keyword>
<dbReference type="AlphaFoldDB" id="X0W5X5"/>
<dbReference type="PRINTS" id="PR00800">
    <property type="entry name" value="YHDCRBOXLASE"/>
</dbReference>
<evidence type="ECO:0008006" key="4">
    <source>
        <dbReference type="Google" id="ProtNLM"/>
    </source>
</evidence>
<keyword evidence="1" id="KW-0210">Decarboxylase</keyword>
<feature type="region of interest" description="Disordered" evidence="2">
    <location>
        <begin position="51"/>
        <end position="72"/>
    </location>
</feature>
<gene>
    <name evidence="3" type="ORF">S01H1_48059</name>
</gene>
<dbReference type="SUPFAM" id="SSF53383">
    <property type="entry name" value="PLP-dependent transferases"/>
    <property type="match status" value="1"/>
</dbReference>
<dbReference type="PANTHER" id="PTHR11999:SF70">
    <property type="entry name" value="MIP05841P"/>
    <property type="match status" value="1"/>
</dbReference>
<sequence>MSTPQPERQPETGTDAHPGDIPPAAFRAAMHRVADMVADYLEHVGEYPVLPRISPGDVRKRLPPTPPQEPQPLTQVLDEYKRLIEPNTTHWNHPGFMAYFGITGSGP</sequence>
<dbReference type="InterPro" id="IPR015424">
    <property type="entry name" value="PyrdxlP-dep_Trfase"/>
</dbReference>
<accession>X0W5X5</accession>
<evidence type="ECO:0000256" key="2">
    <source>
        <dbReference type="SAM" id="MobiDB-lite"/>
    </source>
</evidence>
<evidence type="ECO:0000256" key="1">
    <source>
        <dbReference type="ARBA" id="ARBA00022793"/>
    </source>
</evidence>